<reference evidence="4" key="2">
    <citation type="submission" date="2015-09" db="EMBL/GenBank/DDBJ databases">
        <title>Draft genome sequence of a multidrug-resistant Chryseobacterium indologenes isolate from Malaysia.</title>
        <authorList>
            <person name="Yu C.Y."/>
            <person name="Ang G.Y."/>
            <person name="Chan K.-G."/>
        </authorList>
    </citation>
    <scope>NUCLEOTIDE SEQUENCE [LARGE SCALE GENOMIC DNA]</scope>
    <source>
        <strain evidence="4">CI_885</strain>
    </source>
</reference>
<reference evidence="3 4" key="1">
    <citation type="journal article" date="2015" name="Genom Data">
        <title>Draft genome sequence of a multidrug-resistant Chryseobacterium indologenes isolate from Malaysia.</title>
        <authorList>
            <person name="Yu C.Y."/>
            <person name="Ang G.Y."/>
            <person name="Cheng H.J."/>
            <person name="Cheong Y.M."/>
            <person name="Yin W.F."/>
            <person name="Chan K.G."/>
        </authorList>
    </citation>
    <scope>NUCLEOTIDE SEQUENCE [LARGE SCALE GENOMIC DNA]</scope>
    <source>
        <strain evidence="3 4">CI_885</strain>
    </source>
</reference>
<dbReference type="Pfam" id="PF20448">
    <property type="entry name" value="DUF6705"/>
    <property type="match status" value="1"/>
</dbReference>
<sequence length="194" mass="22257">MKKILAILLITSLNSISAQQVFPINTPKINIPNGAYYKDLEGELNPYIGIWKGTWEGKTLYLQLKKIKDRSTANDGSYYDSDQIVGERKIISSNGAIEVDRITNFDQSAPEFYGIFGQYKNFAQKYLLFQPKDMCNKTANVNISFTDAQKTQMNLSFQYNPLGINESCQYYNQIMIEGKDWPFNFPKNITLTKQ</sequence>
<dbReference type="Proteomes" id="UP000037953">
    <property type="component" value="Unassembled WGS sequence"/>
</dbReference>
<protein>
    <recommendedName>
        <fullName evidence="2">DUF6705 domain-containing protein</fullName>
    </recommendedName>
</protein>
<gene>
    <name evidence="3" type="ORF">AOB46_19610</name>
</gene>
<accession>A0A0N0IUF6</accession>
<feature type="chain" id="PRO_5005851816" description="DUF6705 domain-containing protein" evidence="1">
    <location>
        <begin position="19"/>
        <end position="194"/>
    </location>
</feature>
<keyword evidence="1" id="KW-0732">Signal</keyword>
<evidence type="ECO:0000259" key="2">
    <source>
        <dbReference type="Pfam" id="PF20448"/>
    </source>
</evidence>
<evidence type="ECO:0000313" key="4">
    <source>
        <dbReference type="Proteomes" id="UP000037953"/>
    </source>
</evidence>
<organism evidence="3 4">
    <name type="scientific">Chryseobacterium indologenes</name>
    <name type="common">Flavobacterium indologenes</name>
    <dbReference type="NCBI Taxonomy" id="253"/>
    <lineage>
        <taxon>Bacteria</taxon>
        <taxon>Pseudomonadati</taxon>
        <taxon>Bacteroidota</taxon>
        <taxon>Flavobacteriia</taxon>
        <taxon>Flavobacteriales</taxon>
        <taxon>Weeksellaceae</taxon>
        <taxon>Chryseobacterium group</taxon>
        <taxon>Chryseobacterium</taxon>
    </lineage>
</organism>
<dbReference type="AlphaFoldDB" id="A0A0N0IUF6"/>
<dbReference type="PATRIC" id="fig|253.9.peg.1892"/>
<name>A0A0N0IUF6_CHRID</name>
<dbReference type="EMBL" id="LJOD01000017">
    <property type="protein sequence ID" value="KPE49552.1"/>
    <property type="molecule type" value="Genomic_DNA"/>
</dbReference>
<comment type="caution">
    <text evidence="3">The sequence shown here is derived from an EMBL/GenBank/DDBJ whole genome shotgun (WGS) entry which is preliminary data.</text>
</comment>
<dbReference type="OrthoDB" id="1273740at2"/>
<dbReference type="InterPro" id="IPR046551">
    <property type="entry name" value="DUF6705"/>
</dbReference>
<evidence type="ECO:0000256" key="1">
    <source>
        <dbReference type="SAM" id="SignalP"/>
    </source>
</evidence>
<dbReference type="RefSeq" id="WP_062702551.1">
    <property type="nucleotide sequence ID" value="NZ_LJOD01000017.1"/>
</dbReference>
<proteinExistence type="predicted"/>
<feature type="domain" description="DUF6705" evidence="2">
    <location>
        <begin position="1"/>
        <end position="194"/>
    </location>
</feature>
<evidence type="ECO:0000313" key="3">
    <source>
        <dbReference type="EMBL" id="KPE49552.1"/>
    </source>
</evidence>
<feature type="signal peptide" evidence="1">
    <location>
        <begin position="1"/>
        <end position="18"/>
    </location>
</feature>